<proteinExistence type="predicted"/>
<keyword evidence="2" id="KW-1185">Reference proteome</keyword>
<organism evidence="1 2">
    <name type="scientific">Planococcus dechangensis</name>
    <dbReference type="NCBI Taxonomy" id="1176255"/>
    <lineage>
        <taxon>Bacteria</taxon>
        <taxon>Bacillati</taxon>
        <taxon>Bacillota</taxon>
        <taxon>Bacilli</taxon>
        <taxon>Bacillales</taxon>
        <taxon>Caryophanaceae</taxon>
        <taxon>Planococcus</taxon>
    </lineage>
</organism>
<dbReference type="RefSeq" id="WP_377280007.1">
    <property type="nucleotide sequence ID" value="NZ_JBHSGL010000015.1"/>
</dbReference>
<dbReference type="Proteomes" id="UP001595932">
    <property type="component" value="Unassembled WGS sequence"/>
</dbReference>
<dbReference type="InterPro" id="IPR036388">
    <property type="entry name" value="WH-like_DNA-bd_sf"/>
</dbReference>
<accession>A0ABV9MEN2</accession>
<reference evidence="2" key="1">
    <citation type="journal article" date="2019" name="Int. J. Syst. Evol. Microbiol.">
        <title>The Global Catalogue of Microorganisms (GCM) 10K type strain sequencing project: providing services to taxonomists for standard genome sequencing and annotation.</title>
        <authorList>
            <consortium name="The Broad Institute Genomics Platform"/>
            <consortium name="The Broad Institute Genome Sequencing Center for Infectious Disease"/>
            <person name="Wu L."/>
            <person name="Ma J."/>
        </authorList>
    </citation>
    <scope>NUCLEOTIDE SEQUENCE [LARGE SCALE GENOMIC DNA]</scope>
    <source>
        <strain evidence="2">CGMCC 1.12151</strain>
    </source>
</reference>
<dbReference type="InterPro" id="IPR036390">
    <property type="entry name" value="WH_DNA-bd_sf"/>
</dbReference>
<comment type="caution">
    <text evidence="1">The sequence shown here is derived from an EMBL/GenBank/DDBJ whole genome shotgun (WGS) entry which is preliminary data.</text>
</comment>
<sequence length="249" mass="28957">MDKLKNDLRAELLVNMDVSVLGEQMWQLPVVTYKIAFARVKRLQMDILMKMLLLTFQEADIRRPAQLAEMLFVEELFIRDLIDKMKRTELIRVGAKGYELTDKGHGHLEKGIFEEEMDGGEALLSYSAAHDEYRLISESAPELDSKLAIYRYAIEGKADHGRVFELLTAEKNSTEESYQVIVTDVVQCEPIETIAIPCIEFQLYDQQQDIFYARVWNTSISTWDETLEKQIEEREVVQWRKAMEQPAEI</sequence>
<name>A0ABV9MEN2_9BACL</name>
<dbReference type="Gene3D" id="1.10.10.10">
    <property type="entry name" value="Winged helix-like DNA-binding domain superfamily/Winged helix DNA-binding domain"/>
    <property type="match status" value="1"/>
</dbReference>
<protein>
    <submittedName>
        <fullName evidence="1">Uncharacterized protein</fullName>
    </submittedName>
</protein>
<dbReference type="SUPFAM" id="SSF46785">
    <property type="entry name" value="Winged helix' DNA-binding domain"/>
    <property type="match status" value="1"/>
</dbReference>
<gene>
    <name evidence="1" type="ORF">ACFO5U_15635</name>
</gene>
<dbReference type="EMBL" id="JBHSGL010000015">
    <property type="protein sequence ID" value="MFC4714282.1"/>
    <property type="molecule type" value="Genomic_DNA"/>
</dbReference>
<evidence type="ECO:0000313" key="2">
    <source>
        <dbReference type="Proteomes" id="UP001595932"/>
    </source>
</evidence>
<evidence type="ECO:0000313" key="1">
    <source>
        <dbReference type="EMBL" id="MFC4714282.1"/>
    </source>
</evidence>